<dbReference type="CDD" id="cd07814">
    <property type="entry name" value="SRPBCC_CalC_Aha1-like"/>
    <property type="match status" value="1"/>
</dbReference>
<dbReference type="EMBL" id="JAVIIW010000002">
    <property type="protein sequence ID" value="MDX8477381.1"/>
    <property type="molecule type" value="Genomic_DNA"/>
</dbReference>
<sequence length="136" mass="15817">MNDMPAETRSVVVEREISYPPEKIWRALTQPHLIEEWLMKNNFKPVVDHRFNLSADWGGVQCQVQTVEPNKTLSYTWDTKDLESVVTWTLTPTSTGTHLRMEQTGFRADQQSYYRGATVGWQRFLTALEEVLARID</sequence>
<organism evidence="3 4">
    <name type="scientific">Mesorhizobium album</name>
    <dbReference type="NCBI Taxonomy" id="3072314"/>
    <lineage>
        <taxon>Bacteria</taxon>
        <taxon>Pseudomonadati</taxon>
        <taxon>Pseudomonadota</taxon>
        <taxon>Alphaproteobacteria</taxon>
        <taxon>Hyphomicrobiales</taxon>
        <taxon>Phyllobacteriaceae</taxon>
        <taxon>Mesorhizobium</taxon>
    </lineage>
</organism>
<reference evidence="3 4" key="1">
    <citation type="submission" date="2023-08" db="EMBL/GenBank/DDBJ databases">
        <title>Implementing the SeqCode for naming new Mesorhizobium species isolated from Vachellia karroo root nodules.</title>
        <authorList>
            <person name="Van Lill M."/>
        </authorList>
    </citation>
    <scope>NUCLEOTIDE SEQUENCE [LARGE SCALE GENOMIC DNA]</scope>
    <source>
        <strain evidence="3 4">VK24D</strain>
    </source>
</reference>
<evidence type="ECO:0000313" key="3">
    <source>
        <dbReference type="EMBL" id="MDX8477381.1"/>
    </source>
</evidence>
<keyword evidence="4" id="KW-1185">Reference proteome</keyword>
<proteinExistence type="inferred from homology"/>
<name>A0ABU4XSN8_9HYPH</name>
<feature type="domain" description="Activator of Hsp90 ATPase homologue 1/2-like C-terminal" evidence="2">
    <location>
        <begin position="19"/>
        <end position="132"/>
    </location>
</feature>
<dbReference type="InterPro" id="IPR013538">
    <property type="entry name" value="ASHA1/2-like_C"/>
</dbReference>
<dbReference type="Proteomes" id="UP001287059">
    <property type="component" value="Unassembled WGS sequence"/>
</dbReference>
<dbReference type="SUPFAM" id="SSF55961">
    <property type="entry name" value="Bet v1-like"/>
    <property type="match status" value="1"/>
</dbReference>
<dbReference type="Gene3D" id="3.30.530.20">
    <property type="match status" value="1"/>
</dbReference>
<evidence type="ECO:0000256" key="1">
    <source>
        <dbReference type="ARBA" id="ARBA00006817"/>
    </source>
</evidence>
<gene>
    <name evidence="3" type="ORF">RFN28_02675</name>
</gene>
<dbReference type="RefSeq" id="WP_320285820.1">
    <property type="nucleotide sequence ID" value="NZ_JAVIIW010000002.1"/>
</dbReference>
<protein>
    <submittedName>
        <fullName evidence="3">SRPBCC domain-containing protein</fullName>
    </submittedName>
</protein>
<dbReference type="InterPro" id="IPR023393">
    <property type="entry name" value="START-like_dom_sf"/>
</dbReference>
<evidence type="ECO:0000259" key="2">
    <source>
        <dbReference type="Pfam" id="PF08327"/>
    </source>
</evidence>
<dbReference type="Pfam" id="PF08327">
    <property type="entry name" value="AHSA1"/>
    <property type="match status" value="1"/>
</dbReference>
<comment type="caution">
    <text evidence="3">The sequence shown here is derived from an EMBL/GenBank/DDBJ whole genome shotgun (WGS) entry which is preliminary data.</text>
</comment>
<accession>A0ABU4XSN8</accession>
<evidence type="ECO:0000313" key="4">
    <source>
        <dbReference type="Proteomes" id="UP001287059"/>
    </source>
</evidence>
<comment type="similarity">
    <text evidence="1">Belongs to the AHA1 family.</text>
</comment>